<sequence length="146" mass="15479">MSNTAAGYNSQNGEGKPPCSNGPIQNPVMTQAPGQGYNTAAETMHPQHMPAKAPLEQPAGQYHYGCYQSGASCGVYQGPGQALLLWRVSGTWSGAPPVACIRDLVRALLLWRVSGTWSGAPPVACIRDLVRRSSSLACIRDLVKPT</sequence>
<dbReference type="Proteomes" id="UP001369086">
    <property type="component" value="Unassembled WGS sequence"/>
</dbReference>
<dbReference type="EMBL" id="JAHFZB010000023">
    <property type="protein sequence ID" value="KAK6475618.1"/>
    <property type="molecule type" value="Genomic_DNA"/>
</dbReference>
<proteinExistence type="predicted"/>
<evidence type="ECO:0000313" key="3">
    <source>
        <dbReference type="Proteomes" id="UP001369086"/>
    </source>
</evidence>
<feature type="compositionally biased region" description="Polar residues" evidence="1">
    <location>
        <begin position="1"/>
        <end position="13"/>
    </location>
</feature>
<comment type="caution">
    <text evidence="2">The sequence shown here is derived from an EMBL/GenBank/DDBJ whole genome shotgun (WGS) entry which is preliminary data.</text>
</comment>
<feature type="region of interest" description="Disordered" evidence="1">
    <location>
        <begin position="1"/>
        <end position="41"/>
    </location>
</feature>
<gene>
    <name evidence="2" type="ORF">HHUSO_G23538</name>
</gene>
<organism evidence="2 3">
    <name type="scientific">Huso huso</name>
    <name type="common">Beluga</name>
    <name type="synonym">Acipenser huso</name>
    <dbReference type="NCBI Taxonomy" id="61971"/>
    <lineage>
        <taxon>Eukaryota</taxon>
        <taxon>Metazoa</taxon>
        <taxon>Chordata</taxon>
        <taxon>Craniata</taxon>
        <taxon>Vertebrata</taxon>
        <taxon>Euteleostomi</taxon>
        <taxon>Actinopterygii</taxon>
        <taxon>Chondrostei</taxon>
        <taxon>Acipenseriformes</taxon>
        <taxon>Acipenseridae</taxon>
        <taxon>Huso</taxon>
    </lineage>
</organism>
<evidence type="ECO:0000256" key="1">
    <source>
        <dbReference type="SAM" id="MobiDB-lite"/>
    </source>
</evidence>
<evidence type="ECO:0000313" key="2">
    <source>
        <dbReference type="EMBL" id="KAK6475618.1"/>
    </source>
</evidence>
<keyword evidence="3" id="KW-1185">Reference proteome</keyword>
<feature type="compositionally biased region" description="Polar residues" evidence="1">
    <location>
        <begin position="22"/>
        <end position="41"/>
    </location>
</feature>
<protein>
    <submittedName>
        <fullName evidence="2">Protein transport protein Sec24A isoform X1</fullName>
    </submittedName>
</protein>
<reference evidence="2 3" key="1">
    <citation type="submission" date="2021-05" db="EMBL/GenBank/DDBJ databases">
        <authorList>
            <person name="Zahm M."/>
            <person name="Klopp C."/>
            <person name="Cabau C."/>
            <person name="Kuhl H."/>
            <person name="Suciu R."/>
            <person name="Ciorpac M."/>
            <person name="Holostenco D."/>
            <person name="Gessner J."/>
            <person name="Wuertz S."/>
            <person name="Hohne C."/>
            <person name="Stock M."/>
            <person name="Gislard M."/>
            <person name="Lluch J."/>
            <person name="Milhes M."/>
            <person name="Lampietro C."/>
            <person name="Lopez Roques C."/>
            <person name="Donnadieu C."/>
            <person name="Du K."/>
            <person name="Schartl M."/>
            <person name="Guiguen Y."/>
        </authorList>
    </citation>
    <scope>NUCLEOTIDE SEQUENCE [LARGE SCALE GENOMIC DNA]</scope>
    <source>
        <strain evidence="2">Hh-F2</strain>
        <tissue evidence="2">Blood</tissue>
    </source>
</reference>
<accession>A0ABR0YSZ7</accession>
<name>A0ABR0YSZ7_HUSHU</name>